<dbReference type="Proteomes" id="UP000070529">
    <property type="component" value="Unassembled WGS sequence"/>
</dbReference>
<evidence type="ECO:0000313" key="3">
    <source>
        <dbReference type="Proteomes" id="UP000070529"/>
    </source>
</evidence>
<feature type="domain" description="MOSC" evidence="1">
    <location>
        <begin position="40"/>
        <end position="177"/>
    </location>
</feature>
<evidence type="ECO:0000313" key="2">
    <source>
        <dbReference type="EMBL" id="KXF80253.1"/>
    </source>
</evidence>
<dbReference type="PROSITE" id="PS51340">
    <property type="entry name" value="MOSC"/>
    <property type="match status" value="1"/>
</dbReference>
<organism evidence="2 3">
    <name type="scientific">Enterovibrio coralii</name>
    <dbReference type="NCBI Taxonomy" id="294935"/>
    <lineage>
        <taxon>Bacteria</taxon>
        <taxon>Pseudomonadati</taxon>
        <taxon>Pseudomonadota</taxon>
        <taxon>Gammaproteobacteria</taxon>
        <taxon>Vibrionales</taxon>
        <taxon>Vibrionaceae</taxon>
        <taxon>Enterovibrio</taxon>
    </lineage>
</organism>
<comment type="caution">
    <text evidence="2">The sequence shown here is derived from an EMBL/GenBank/DDBJ whole genome shotgun (WGS) entry which is preliminary data.</text>
</comment>
<dbReference type="SUPFAM" id="SSF50800">
    <property type="entry name" value="PK beta-barrel domain-like"/>
    <property type="match status" value="1"/>
</dbReference>
<dbReference type="STRING" id="294935.ATN88_10445"/>
<name>A0A135I491_9GAMM</name>
<reference evidence="2 3" key="1">
    <citation type="submission" date="2015-11" db="EMBL/GenBank/DDBJ databases">
        <title>Genomic Taxonomy of the Vibrionaceae.</title>
        <authorList>
            <person name="Gomez-Gil B."/>
            <person name="Enciso-Ibarra J."/>
        </authorList>
    </citation>
    <scope>NUCLEOTIDE SEQUENCE [LARGE SCALE GENOMIC DNA]</scope>
    <source>
        <strain evidence="2 3">CAIM 912</strain>
    </source>
</reference>
<dbReference type="PANTHER" id="PTHR30212:SF2">
    <property type="entry name" value="PROTEIN YIIM"/>
    <property type="match status" value="1"/>
</dbReference>
<dbReference type="GO" id="GO:0030170">
    <property type="term" value="F:pyridoxal phosphate binding"/>
    <property type="evidence" value="ECO:0007669"/>
    <property type="project" value="InterPro"/>
</dbReference>
<evidence type="ECO:0000259" key="1">
    <source>
        <dbReference type="PROSITE" id="PS51340"/>
    </source>
</evidence>
<dbReference type="RefSeq" id="WP_067419482.1">
    <property type="nucleotide sequence ID" value="NZ_LNTY01000055.1"/>
</dbReference>
<dbReference type="PANTHER" id="PTHR30212">
    <property type="entry name" value="PROTEIN YIIM"/>
    <property type="match status" value="1"/>
</dbReference>
<dbReference type="Pfam" id="PF03473">
    <property type="entry name" value="MOSC"/>
    <property type="match status" value="1"/>
</dbReference>
<keyword evidence="3" id="KW-1185">Reference proteome</keyword>
<dbReference type="InterPro" id="IPR052353">
    <property type="entry name" value="Benzoxazolinone_Detox_Enz"/>
</dbReference>
<sequence>MSEFSKLKVSELKLPKLNTVCIATPSVIGPRSVSTGIVKPPVEGQVQVEEMGLEGDFQVDSRVHGGLDKAVYQFPFETYATMSEALPHLAQRFLSPCVGENFSSTGMTDETVFVGDIYRVGTALLQVSQPRMPCWKLNQHVGNSHVMAMLVSLKRTGWYYRVLETGHVEAGNAFILEDRLQDAWTVEAIWTHWLDLRAQKKQVVGSVPVPGLSTQWRFDW</sequence>
<dbReference type="EMBL" id="LNTY01000055">
    <property type="protein sequence ID" value="KXF80253.1"/>
    <property type="molecule type" value="Genomic_DNA"/>
</dbReference>
<dbReference type="InterPro" id="IPR005302">
    <property type="entry name" value="MoCF_Sase_C"/>
</dbReference>
<dbReference type="GO" id="GO:0003824">
    <property type="term" value="F:catalytic activity"/>
    <property type="evidence" value="ECO:0007669"/>
    <property type="project" value="InterPro"/>
</dbReference>
<dbReference type="GO" id="GO:0030151">
    <property type="term" value="F:molybdenum ion binding"/>
    <property type="evidence" value="ECO:0007669"/>
    <property type="project" value="InterPro"/>
</dbReference>
<dbReference type="AlphaFoldDB" id="A0A135I491"/>
<dbReference type="Gene3D" id="2.40.33.20">
    <property type="entry name" value="PK beta-barrel domain-like"/>
    <property type="match status" value="1"/>
</dbReference>
<accession>A0A135I491</accession>
<gene>
    <name evidence="2" type="ORF">ATN88_10445</name>
</gene>
<dbReference type="InterPro" id="IPR011037">
    <property type="entry name" value="Pyrv_Knase-like_insert_dom_sf"/>
</dbReference>
<protein>
    <recommendedName>
        <fullName evidence="1">MOSC domain-containing protein</fullName>
    </recommendedName>
</protein>
<proteinExistence type="predicted"/>